<gene>
    <name evidence="2" type="ORF">LZC94_34720</name>
</gene>
<keyword evidence="3" id="KW-1185">Reference proteome</keyword>
<dbReference type="InterPro" id="IPR025324">
    <property type="entry name" value="DUF4230"/>
</dbReference>
<dbReference type="Pfam" id="PF14014">
    <property type="entry name" value="DUF4230"/>
    <property type="match status" value="1"/>
</dbReference>
<keyword evidence="1" id="KW-0812">Transmembrane</keyword>
<keyword evidence="1" id="KW-0472">Membrane</keyword>
<evidence type="ECO:0000256" key="1">
    <source>
        <dbReference type="SAM" id="Phobius"/>
    </source>
</evidence>
<accession>A0ABZ2LQG0</accession>
<keyword evidence="1" id="KW-1133">Transmembrane helix</keyword>
<sequence>MTDDSAIPEVAPPSKSRRSMPLWPMFTVVGVCLVGTGAYFASNYLFPKEPASTVSVRPSATLLLAVQDLSRLETTELHMEKVIDLTDTQSRFFGLVQGTDAILLVASGDVSIGVDLSKLRPDDVSMDPKTKLATLRLPAPEVFSVHLDEKKTYVYRRTTSLVAQRNEQLETRARQQAVEAIEKAAREVDVTDRAKRQAERQLRVLASGLGAAETTIVWK</sequence>
<dbReference type="EMBL" id="CP089984">
    <property type="protein sequence ID" value="WXB12992.1"/>
    <property type="molecule type" value="Genomic_DNA"/>
</dbReference>
<feature type="transmembrane region" description="Helical" evidence="1">
    <location>
        <begin position="22"/>
        <end position="41"/>
    </location>
</feature>
<evidence type="ECO:0000313" key="2">
    <source>
        <dbReference type="EMBL" id="WXB12992.1"/>
    </source>
</evidence>
<protein>
    <submittedName>
        <fullName evidence="2">DUF4230 domain-containing protein</fullName>
    </submittedName>
</protein>
<proteinExistence type="predicted"/>
<reference evidence="2 3" key="1">
    <citation type="submission" date="2021-12" db="EMBL/GenBank/DDBJ databases">
        <title>Discovery of the Pendulisporaceae a myxobacterial family with distinct sporulation behavior and unique specialized metabolism.</title>
        <authorList>
            <person name="Garcia R."/>
            <person name="Popoff A."/>
            <person name="Bader C.D."/>
            <person name="Loehr J."/>
            <person name="Walesch S."/>
            <person name="Walt C."/>
            <person name="Boldt J."/>
            <person name="Bunk B."/>
            <person name="Haeckl F.J.F.P.J."/>
            <person name="Gunesch A.P."/>
            <person name="Birkelbach J."/>
            <person name="Nuebel U."/>
            <person name="Pietschmann T."/>
            <person name="Bach T."/>
            <person name="Mueller R."/>
        </authorList>
    </citation>
    <scope>NUCLEOTIDE SEQUENCE [LARGE SCALE GENOMIC DNA]</scope>
    <source>
        <strain evidence="2 3">MSr11954</strain>
    </source>
</reference>
<evidence type="ECO:0000313" key="3">
    <source>
        <dbReference type="Proteomes" id="UP001370348"/>
    </source>
</evidence>
<name>A0ABZ2LQG0_9BACT</name>
<dbReference type="RefSeq" id="WP_394822610.1">
    <property type="nucleotide sequence ID" value="NZ_CP089984.1"/>
</dbReference>
<dbReference type="Proteomes" id="UP001370348">
    <property type="component" value="Chromosome"/>
</dbReference>
<organism evidence="2 3">
    <name type="scientific">Pendulispora albinea</name>
    <dbReference type="NCBI Taxonomy" id="2741071"/>
    <lineage>
        <taxon>Bacteria</taxon>
        <taxon>Pseudomonadati</taxon>
        <taxon>Myxococcota</taxon>
        <taxon>Myxococcia</taxon>
        <taxon>Myxococcales</taxon>
        <taxon>Sorangiineae</taxon>
        <taxon>Pendulisporaceae</taxon>
        <taxon>Pendulispora</taxon>
    </lineage>
</organism>